<organism evidence="3 4">
    <name type="scientific">Chitinophaga caseinilytica</name>
    <dbReference type="NCBI Taxonomy" id="2267521"/>
    <lineage>
        <taxon>Bacteria</taxon>
        <taxon>Pseudomonadati</taxon>
        <taxon>Bacteroidota</taxon>
        <taxon>Chitinophagia</taxon>
        <taxon>Chitinophagales</taxon>
        <taxon>Chitinophagaceae</taxon>
        <taxon>Chitinophaga</taxon>
    </lineage>
</organism>
<keyword evidence="2" id="KW-1133">Transmembrane helix</keyword>
<proteinExistence type="predicted"/>
<dbReference type="RefSeq" id="WP_341842106.1">
    <property type="nucleotide sequence ID" value="NZ_CP149792.1"/>
</dbReference>
<keyword evidence="2" id="KW-0472">Membrane</keyword>
<keyword evidence="2" id="KW-0812">Transmembrane</keyword>
<gene>
    <name evidence="3" type="ORF">WJU22_04695</name>
</gene>
<dbReference type="Proteomes" id="UP001449657">
    <property type="component" value="Chromosome"/>
</dbReference>
<evidence type="ECO:0000313" key="3">
    <source>
        <dbReference type="EMBL" id="WZN47470.1"/>
    </source>
</evidence>
<dbReference type="EMBL" id="CP150096">
    <property type="protein sequence ID" value="WZN47470.1"/>
    <property type="molecule type" value="Genomic_DNA"/>
</dbReference>
<evidence type="ECO:0000256" key="2">
    <source>
        <dbReference type="SAM" id="Phobius"/>
    </source>
</evidence>
<name>A0ABZ2Z6J1_9BACT</name>
<sequence length="121" mass="13457">MAKIKIKDIEMLDREVERLKRRSRRLEEELGARADHLRDNYRSMAMNAVVPGIANSGFLGVVGGIAKTAFKSGAGKSMLNSVLIGALEFIGVKLGIKLVDKIRNRRHRRKRNSADPEADGE</sequence>
<reference evidence="3 4" key="1">
    <citation type="submission" date="2024-03" db="EMBL/GenBank/DDBJ databases">
        <title>Chitinophaga caseinilytica sp. nov., a casein hydrolysing bacterium isolated from forest soil.</title>
        <authorList>
            <person name="Lee D.S."/>
            <person name="Han D.M."/>
            <person name="Baek J.H."/>
            <person name="Choi D.G."/>
            <person name="Jeon J.H."/>
            <person name="Jeon C.O."/>
        </authorList>
    </citation>
    <scope>NUCLEOTIDE SEQUENCE [LARGE SCALE GENOMIC DNA]</scope>
    <source>
        <strain evidence="3 4">KACC 19118</strain>
    </source>
</reference>
<protein>
    <recommendedName>
        <fullName evidence="5">DUF3618 domain-containing protein</fullName>
    </recommendedName>
</protein>
<accession>A0ABZ2Z6J1</accession>
<feature type="coiled-coil region" evidence="1">
    <location>
        <begin position="2"/>
        <end position="29"/>
    </location>
</feature>
<evidence type="ECO:0000313" key="4">
    <source>
        <dbReference type="Proteomes" id="UP001449657"/>
    </source>
</evidence>
<keyword evidence="4" id="KW-1185">Reference proteome</keyword>
<evidence type="ECO:0008006" key="5">
    <source>
        <dbReference type="Google" id="ProtNLM"/>
    </source>
</evidence>
<feature type="transmembrane region" description="Helical" evidence="2">
    <location>
        <begin position="48"/>
        <end position="66"/>
    </location>
</feature>
<evidence type="ECO:0000256" key="1">
    <source>
        <dbReference type="SAM" id="Coils"/>
    </source>
</evidence>
<keyword evidence="1" id="KW-0175">Coiled coil</keyword>
<feature type="transmembrane region" description="Helical" evidence="2">
    <location>
        <begin position="78"/>
        <end position="99"/>
    </location>
</feature>